<dbReference type="InterPro" id="IPR006035">
    <property type="entry name" value="Ureohydrolase"/>
</dbReference>
<dbReference type="Gene3D" id="3.40.800.10">
    <property type="entry name" value="Ureohydrolase domain"/>
    <property type="match status" value="1"/>
</dbReference>
<dbReference type="Proteomes" id="UP001595699">
    <property type="component" value="Unassembled WGS sequence"/>
</dbReference>
<dbReference type="PROSITE" id="PS51409">
    <property type="entry name" value="ARGINASE_2"/>
    <property type="match status" value="1"/>
</dbReference>
<keyword evidence="2" id="KW-0378">Hydrolase</keyword>
<comment type="similarity">
    <text evidence="4">Belongs to the arginase family.</text>
</comment>
<dbReference type="InterPro" id="IPR023696">
    <property type="entry name" value="Ureohydrolase_dom_sf"/>
</dbReference>
<dbReference type="SUPFAM" id="SSF52768">
    <property type="entry name" value="Arginase/deacetylase"/>
    <property type="match status" value="1"/>
</dbReference>
<evidence type="ECO:0000256" key="3">
    <source>
        <dbReference type="ARBA" id="ARBA00023211"/>
    </source>
</evidence>
<evidence type="ECO:0000256" key="2">
    <source>
        <dbReference type="ARBA" id="ARBA00022801"/>
    </source>
</evidence>
<proteinExistence type="inferred from homology"/>
<protein>
    <submittedName>
        <fullName evidence="5">Arginase family protein</fullName>
    </submittedName>
</protein>
<keyword evidence="3" id="KW-0464">Manganese</keyword>
<dbReference type="PANTHER" id="PTHR43782">
    <property type="entry name" value="ARGINASE"/>
    <property type="match status" value="1"/>
</dbReference>
<dbReference type="PRINTS" id="PR00116">
    <property type="entry name" value="ARGINASE"/>
</dbReference>
<evidence type="ECO:0000313" key="6">
    <source>
        <dbReference type="Proteomes" id="UP001595699"/>
    </source>
</evidence>
<gene>
    <name evidence="5" type="ORF">ACFOUW_29250</name>
</gene>
<dbReference type="EMBL" id="JBHRZH010000036">
    <property type="protein sequence ID" value="MFC3764958.1"/>
    <property type="molecule type" value="Genomic_DNA"/>
</dbReference>
<comment type="caution">
    <text evidence="5">The sequence shown here is derived from an EMBL/GenBank/DDBJ whole genome shotgun (WGS) entry which is preliminary data.</text>
</comment>
<dbReference type="RefSeq" id="WP_205119321.1">
    <property type="nucleotide sequence ID" value="NZ_JAFBCM010000001.1"/>
</dbReference>
<evidence type="ECO:0000313" key="5">
    <source>
        <dbReference type="EMBL" id="MFC3764958.1"/>
    </source>
</evidence>
<dbReference type="PANTHER" id="PTHR43782:SF3">
    <property type="entry name" value="ARGINASE"/>
    <property type="match status" value="1"/>
</dbReference>
<evidence type="ECO:0000256" key="1">
    <source>
        <dbReference type="ARBA" id="ARBA00022723"/>
    </source>
</evidence>
<keyword evidence="6" id="KW-1185">Reference proteome</keyword>
<evidence type="ECO:0000256" key="4">
    <source>
        <dbReference type="PROSITE-ProRule" id="PRU00742"/>
    </source>
</evidence>
<reference evidence="6" key="1">
    <citation type="journal article" date="2019" name="Int. J. Syst. Evol. Microbiol.">
        <title>The Global Catalogue of Microorganisms (GCM) 10K type strain sequencing project: providing services to taxonomists for standard genome sequencing and annotation.</title>
        <authorList>
            <consortium name="The Broad Institute Genomics Platform"/>
            <consortium name="The Broad Institute Genome Sequencing Center for Infectious Disease"/>
            <person name="Wu L."/>
            <person name="Ma J."/>
        </authorList>
    </citation>
    <scope>NUCLEOTIDE SEQUENCE [LARGE SCALE GENOMIC DNA]</scope>
    <source>
        <strain evidence="6">CGMCC 4.7241</strain>
    </source>
</reference>
<accession>A0ABV7YJ59</accession>
<sequence>MQLTYVPYHLDQHHPDLAVPLPAGADVTEITVELPAGDVFARLVPLYSAVAGAVAASPETPVVSGDCTVTLAMAAGMLRAGLDPSVVWIDAHGDVQTLETSASGYVGGTALRLLLGYRREAVLDRLGVAPFASDRVLLVDARDLDPPEVEFLASSAVRRVPLSSLPSSLPEGQLLVNVDLDVLAPSALPGARYVAPGGPSVATLVSAVRTILATGRVEGLHIACTWEPGRPDLQSLRGEIIAELLTP</sequence>
<organism evidence="5 6">
    <name type="scientific">Tenggerimyces flavus</name>
    <dbReference type="NCBI Taxonomy" id="1708749"/>
    <lineage>
        <taxon>Bacteria</taxon>
        <taxon>Bacillati</taxon>
        <taxon>Actinomycetota</taxon>
        <taxon>Actinomycetes</taxon>
        <taxon>Propionibacteriales</taxon>
        <taxon>Nocardioidaceae</taxon>
        <taxon>Tenggerimyces</taxon>
    </lineage>
</organism>
<keyword evidence="1" id="KW-0479">Metal-binding</keyword>
<dbReference type="Pfam" id="PF00491">
    <property type="entry name" value="Arginase"/>
    <property type="match status" value="1"/>
</dbReference>
<name>A0ABV7YJ59_9ACTN</name>